<evidence type="ECO:0000256" key="1">
    <source>
        <dbReference type="ARBA" id="ARBA00007125"/>
    </source>
</evidence>
<accession>A0A931ATJ9</accession>
<dbReference type="PANTHER" id="PTHR30005:SF0">
    <property type="entry name" value="RETROGRADE REGULATION PROTEIN 2"/>
    <property type="match status" value="1"/>
</dbReference>
<proteinExistence type="inferred from homology"/>
<protein>
    <submittedName>
        <fullName evidence="3">Ppx/GppA family phosphatase</fullName>
    </submittedName>
</protein>
<feature type="domain" description="Ppx/GppA phosphatase N-terminal" evidence="2">
    <location>
        <begin position="20"/>
        <end position="300"/>
    </location>
</feature>
<dbReference type="RefSeq" id="WP_270455299.1">
    <property type="nucleotide sequence ID" value="NZ_JADPIE010000011.1"/>
</dbReference>
<organism evidence="3 4">
    <name type="scientific">Halonatronomonas betaini</name>
    <dbReference type="NCBI Taxonomy" id="2778430"/>
    <lineage>
        <taxon>Bacteria</taxon>
        <taxon>Bacillati</taxon>
        <taxon>Bacillota</taxon>
        <taxon>Clostridia</taxon>
        <taxon>Halanaerobiales</taxon>
        <taxon>Halarsenatibacteraceae</taxon>
        <taxon>Halonatronomonas</taxon>
    </lineage>
</organism>
<dbReference type="Gene3D" id="3.30.420.150">
    <property type="entry name" value="Exopolyphosphatase. Domain 2"/>
    <property type="match status" value="1"/>
</dbReference>
<dbReference type="Proteomes" id="UP000621436">
    <property type="component" value="Unassembled WGS sequence"/>
</dbReference>
<dbReference type="InterPro" id="IPR050273">
    <property type="entry name" value="GppA/Ppx_hydrolase"/>
</dbReference>
<comment type="caution">
    <text evidence="3">The sequence shown here is derived from an EMBL/GenBank/DDBJ whole genome shotgun (WGS) entry which is preliminary data.</text>
</comment>
<dbReference type="CDD" id="cd24054">
    <property type="entry name" value="ASKHA_NBD_AaPPX-GppA_MtPPX2-like"/>
    <property type="match status" value="1"/>
</dbReference>
<dbReference type="AlphaFoldDB" id="A0A931ATJ9"/>
<dbReference type="InterPro" id="IPR003695">
    <property type="entry name" value="Ppx_GppA_N"/>
</dbReference>
<dbReference type="Gene3D" id="3.30.420.40">
    <property type="match status" value="1"/>
</dbReference>
<evidence type="ECO:0000313" key="3">
    <source>
        <dbReference type="EMBL" id="MBF8438197.1"/>
    </source>
</evidence>
<sequence length="311" mass="34953">MNKNRAAAIDFGSNSSRLLIAEFNNGDINVVYQTLITTRLAKSIDKNHILDIDSINKTIKAVKFFIKKMKEYKVEKYSTAGTSALRDAKNSDKFIELLKDETGINLDIVSGDKEAKLTYIGATFDNENDESMIIDIGGGSTEFIELENGVPKAVSLDIGAVRFTERFIDDPSLEVSELDQEMIITEAINYLKKYSQSFKSNNLIGVGGTITNLAAIDKSIVQFDSKKIEGYILERSSVNNIIKKLSNIKINERKKVDGLQKERADIIITGSLILEAIFKFFSVNNIKVSNKDLLYGLIIEVFEDDQYYFYK</sequence>
<comment type="similarity">
    <text evidence="1">Belongs to the GppA/Ppx family.</text>
</comment>
<dbReference type="GO" id="GO:0016462">
    <property type="term" value="F:pyrophosphatase activity"/>
    <property type="evidence" value="ECO:0007669"/>
    <property type="project" value="TreeGrafter"/>
</dbReference>
<dbReference type="PANTHER" id="PTHR30005">
    <property type="entry name" value="EXOPOLYPHOSPHATASE"/>
    <property type="match status" value="1"/>
</dbReference>
<dbReference type="Pfam" id="PF02541">
    <property type="entry name" value="Ppx-GppA"/>
    <property type="match status" value="1"/>
</dbReference>
<dbReference type="EMBL" id="JADPIE010000011">
    <property type="protein sequence ID" value="MBF8438197.1"/>
    <property type="molecule type" value="Genomic_DNA"/>
</dbReference>
<gene>
    <name evidence="3" type="ORF">I0Q91_14040</name>
</gene>
<evidence type="ECO:0000313" key="4">
    <source>
        <dbReference type="Proteomes" id="UP000621436"/>
    </source>
</evidence>
<keyword evidence="4" id="KW-1185">Reference proteome</keyword>
<dbReference type="InterPro" id="IPR043129">
    <property type="entry name" value="ATPase_NBD"/>
</dbReference>
<dbReference type="SUPFAM" id="SSF53067">
    <property type="entry name" value="Actin-like ATPase domain"/>
    <property type="match status" value="2"/>
</dbReference>
<evidence type="ECO:0000259" key="2">
    <source>
        <dbReference type="Pfam" id="PF02541"/>
    </source>
</evidence>
<reference evidence="3" key="1">
    <citation type="submission" date="2020-11" db="EMBL/GenBank/DDBJ databases">
        <title>Halonatronomonas betainensis gen. nov., sp. nov. a novel haloalkaliphilic representative of the family Halanaerobiacae capable of betaine degradation.</title>
        <authorList>
            <person name="Boltyanskaya Y."/>
            <person name="Kevbrin V."/>
            <person name="Detkova E."/>
            <person name="Grouzdev D.S."/>
            <person name="Koziaeva V."/>
            <person name="Zhilina T."/>
        </authorList>
    </citation>
    <scope>NUCLEOTIDE SEQUENCE</scope>
    <source>
        <strain evidence="3">Z-7014</strain>
    </source>
</reference>
<name>A0A931ATJ9_9FIRM</name>